<dbReference type="Gene3D" id="3.90.1200.10">
    <property type="match status" value="1"/>
</dbReference>
<dbReference type="Proteomes" id="UP000475214">
    <property type="component" value="Unassembled WGS sequence"/>
</dbReference>
<dbReference type="InterPro" id="IPR002575">
    <property type="entry name" value="Aminoglycoside_PTrfase"/>
</dbReference>
<dbReference type="Pfam" id="PF01636">
    <property type="entry name" value="APH"/>
    <property type="match status" value="2"/>
</dbReference>
<dbReference type="InterPro" id="IPR011009">
    <property type="entry name" value="Kinase-like_dom_sf"/>
</dbReference>
<feature type="domain" description="Aminoglycoside phosphotransferase" evidence="1">
    <location>
        <begin position="5"/>
        <end position="111"/>
    </location>
</feature>
<name>A0A6L9S9Y8_9ACTN</name>
<keyword evidence="2" id="KW-0808">Transferase</keyword>
<organism evidence="2 3">
    <name type="scientific">Phytoactinopolyspora halotolerans</name>
    <dbReference type="NCBI Taxonomy" id="1981512"/>
    <lineage>
        <taxon>Bacteria</taxon>
        <taxon>Bacillati</taxon>
        <taxon>Actinomycetota</taxon>
        <taxon>Actinomycetes</taxon>
        <taxon>Jiangellales</taxon>
        <taxon>Jiangellaceae</taxon>
        <taxon>Phytoactinopolyspora</taxon>
    </lineage>
</organism>
<dbReference type="GO" id="GO:0016740">
    <property type="term" value="F:transferase activity"/>
    <property type="evidence" value="ECO:0007669"/>
    <property type="project" value="UniProtKB-KW"/>
</dbReference>
<feature type="domain" description="Aminoglycoside phosphotransferase" evidence="1">
    <location>
        <begin position="124"/>
        <end position="174"/>
    </location>
</feature>
<evidence type="ECO:0000313" key="3">
    <source>
        <dbReference type="Proteomes" id="UP000475214"/>
    </source>
</evidence>
<dbReference type="RefSeq" id="WP_163736994.1">
    <property type="nucleotide sequence ID" value="NZ_JAAGOA010000006.1"/>
</dbReference>
<dbReference type="AlphaFoldDB" id="A0A6L9S9Y8"/>
<protein>
    <submittedName>
        <fullName evidence="2">Aminoglycoside phosphotransferase family protein</fullName>
    </submittedName>
</protein>
<evidence type="ECO:0000313" key="2">
    <source>
        <dbReference type="EMBL" id="NEE00770.1"/>
    </source>
</evidence>
<dbReference type="SUPFAM" id="SSF56112">
    <property type="entry name" value="Protein kinase-like (PK-like)"/>
    <property type="match status" value="1"/>
</dbReference>
<gene>
    <name evidence="2" type="ORF">G1H10_11380</name>
</gene>
<dbReference type="EMBL" id="JAAGOA010000006">
    <property type="protein sequence ID" value="NEE00770.1"/>
    <property type="molecule type" value="Genomic_DNA"/>
</dbReference>
<comment type="caution">
    <text evidence="2">The sequence shown here is derived from an EMBL/GenBank/DDBJ whole genome shotgun (WGS) entry which is preliminary data.</text>
</comment>
<evidence type="ECO:0000259" key="1">
    <source>
        <dbReference type="Pfam" id="PF01636"/>
    </source>
</evidence>
<accession>A0A6L9S9Y8</accession>
<sequence length="246" mass="25753">MPPLLASGRDADVYAIAPGRVLRRNRDGSSPAAEAEVMAHVRAHGFPAPRVFRVDGADLELERLDGPTMLTVLLGGTLDADDAAAILVDLHRQLHALPPMPTGSRPQPGAADRLDMAYPQGRIDPDGCVVHLDLHPQNVLLTGRGPVLIDWTNARHGPGDLDTALTALILGQAASGNLGPIPGLDLGALAAAALDVLTSFLAQVDGDPGRLLDRVVAYRAADPNIHATESDGLDEAASLVRAHLPR</sequence>
<proteinExistence type="predicted"/>
<keyword evidence="3" id="KW-1185">Reference proteome</keyword>
<reference evidence="2 3" key="1">
    <citation type="submission" date="2020-02" db="EMBL/GenBank/DDBJ databases">
        <authorList>
            <person name="Li X.-J."/>
            <person name="Han X.-M."/>
        </authorList>
    </citation>
    <scope>NUCLEOTIDE SEQUENCE [LARGE SCALE GENOMIC DNA]</scope>
    <source>
        <strain evidence="2 3">CCTCC AB 2017055</strain>
    </source>
</reference>